<accession>A0A8S5U858</accession>
<reference evidence="2" key="1">
    <citation type="journal article" date="2021" name="Proc. Natl. Acad. Sci. U.S.A.">
        <title>A Catalog of Tens of Thousands of Viruses from Human Metagenomes Reveals Hidden Associations with Chronic Diseases.</title>
        <authorList>
            <person name="Tisza M.J."/>
            <person name="Buck C.B."/>
        </authorList>
    </citation>
    <scope>NUCLEOTIDE SEQUENCE</scope>
    <source>
        <strain evidence="2">CtGDt6</strain>
    </source>
</reference>
<protein>
    <submittedName>
        <fullName evidence="2">Uncharacterized protein</fullName>
    </submittedName>
</protein>
<evidence type="ECO:0000313" key="2">
    <source>
        <dbReference type="EMBL" id="DAF90636.1"/>
    </source>
</evidence>
<keyword evidence="1" id="KW-0812">Transmembrane</keyword>
<sequence>MSDKSTIKPVNKRIDNDCMIIIYCAVAPLWLISLCIIHKRMAWGLYIHALRA</sequence>
<dbReference type="EMBL" id="BK016032">
    <property type="protein sequence ID" value="DAF90636.1"/>
    <property type="molecule type" value="Genomic_DNA"/>
</dbReference>
<keyword evidence="1" id="KW-0472">Membrane</keyword>
<proteinExistence type="predicted"/>
<keyword evidence="1" id="KW-1133">Transmembrane helix</keyword>
<organism evidence="2">
    <name type="scientific">Siphoviridae sp. ctGDt6</name>
    <dbReference type="NCBI Taxonomy" id="2825408"/>
    <lineage>
        <taxon>Viruses</taxon>
        <taxon>Duplodnaviria</taxon>
        <taxon>Heunggongvirae</taxon>
        <taxon>Uroviricota</taxon>
        <taxon>Caudoviricetes</taxon>
    </lineage>
</organism>
<evidence type="ECO:0000256" key="1">
    <source>
        <dbReference type="SAM" id="Phobius"/>
    </source>
</evidence>
<feature type="transmembrane region" description="Helical" evidence="1">
    <location>
        <begin position="20"/>
        <end position="37"/>
    </location>
</feature>
<name>A0A8S5U858_9CAUD</name>